<dbReference type="AlphaFoldDB" id="A0A9P6C1I1"/>
<dbReference type="SMART" id="SM00025">
    <property type="entry name" value="Pumilio"/>
    <property type="match status" value="5"/>
</dbReference>
<name>A0A9P6C1I1_9AGAR</name>
<dbReference type="EMBL" id="MU151160">
    <property type="protein sequence ID" value="KAF9448476.1"/>
    <property type="molecule type" value="Genomic_DNA"/>
</dbReference>
<dbReference type="InterPro" id="IPR016024">
    <property type="entry name" value="ARM-type_fold"/>
</dbReference>
<dbReference type="GO" id="GO:0000480">
    <property type="term" value="P:endonucleolytic cleavage in 5'-ETS of tricistronic rRNA transcript (SSU-rRNA, 5.8S rRNA, LSU-rRNA)"/>
    <property type="evidence" value="ECO:0007669"/>
    <property type="project" value="TreeGrafter"/>
</dbReference>
<evidence type="ECO:0000313" key="7">
    <source>
        <dbReference type="EMBL" id="KAF9448476.1"/>
    </source>
</evidence>
<feature type="region of interest" description="Disordered" evidence="6">
    <location>
        <begin position="1"/>
        <end position="66"/>
    </location>
</feature>
<feature type="compositionally biased region" description="Polar residues" evidence="6">
    <location>
        <begin position="685"/>
        <end position="697"/>
    </location>
</feature>
<evidence type="ECO:0000256" key="1">
    <source>
        <dbReference type="ARBA" id="ARBA00016427"/>
    </source>
</evidence>
<evidence type="ECO:0000256" key="2">
    <source>
        <dbReference type="ARBA" id="ARBA00022737"/>
    </source>
</evidence>
<dbReference type="GO" id="GO:0000472">
    <property type="term" value="P:endonucleolytic cleavage to generate mature 5'-end of SSU-rRNA from (SSU-rRNA, 5.8S rRNA, LSU-rRNA)"/>
    <property type="evidence" value="ECO:0007669"/>
    <property type="project" value="TreeGrafter"/>
</dbReference>
<feature type="compositionally biased region" description="Basic residues" evidence="6">
    <location>
        <begin position="1"/>
        <end position="13"/>
    </location>
</feature>
<evidence type="ECO:0000313" key="8">
    <source>
        <dbReference type="Proteomes" id="UP000807342"/>
    </source>
</evidence>
<dbReference type="Gene3D" id="1.25.10.10">
    <property type="entry name" value="Leucine-rich Repeat Variant"/>
    <property type="match status" value="2"/>
</dbReference>
<comment type="caution">
    <text evidence="7">The sequence shown here is derived from an EMBL/GenBank/DDBJ whole genome shotgun (WGS) entry which is preliminary data.</text>
</comment>
<evidence type="ECO:0000256" key="3">
    <source>
        <dbReference type="ARBA" id="ARBA00030932"/>
    </source>
</evidence>
<dbReference type="PANTHER" id="PTHR13102:SF0">
    <property type="entry name" value="NUCLEOLAR PROTEIN 9"/>
    <property type="match status" value="1"/>
</dbReference>
<dbReference type="GO" id="GO:0000056">
    <property type="term" value="P:ribosomal small subunit export from nucleus"/>
    <property type="evidence" value="ECO:0007669"/>
    <property type="project" value="TreeGrafter"/>
</dbReference>
<evidence type="ECO:0000256" key="4">
    <source>
        <dbReference type="ARBA" id="ARBA00031929"/>
    </source>
</evidence>
<dbReference type="InterPro" id="IPR040000">
    <property type="entry name" value="NOP9"/>
</dbReference>
<dbReference type="GO" id="GO:0000447">
    <property type="term" value="P:endonucleolytic cleavage in ITS1 to separate SSU-rRNA from 5.8S rRNA and LSU-rRNA from tricistronic rRNA transcript (SSU-rRNA, 5.8S rRNA, LSU-rRNA)"/>
    <property type="evidence" value="ECO:0007669"/>
    <property type="project" value="TreeGrafter"/>
</dbReference>
<accession>A0A9P6C1I1</accession>
<dbReference type="Proteomes" id="UP000807342">
    <property type="component" value="Unassembled WGS sequence"/>
</dbReference>
<dbReference type="PROSITE" id="PS50302">
    <property type="entry name" value="PUM"/>
    <property type="match status" value="1"/>
</dbReference>
<proteinExistence type="predicted"/>
<organism evidence="7 8">
    <name type="scientific">Macrolepiota fuliginosa MF-IS2</name>
    <dbReference type="NCBI Taxonomy" id="1400762"/>
    <lineage>
        <taxon>Eukaryota</taxon>
        <taxon>Fungi</taxon>
        <taxon>Dikarya</taxon>
        <taxon>Basidiomycota</taxon>
        <taxon>Agaricomycotina</taxon>
        <taxon>Agaricomycetes</taxon>
        <taxon>Agaricomycetidae</taxon>
        <taxon>Agaricales</taxon>
        <taxon>Agaricineae</taxon>
        <taxon>Agaricaceae</taxon>
        <taxon>Macrolepiota</taxon>
    </lineage>
</organism>
<dbReference type="SUPFAM" id="SSF48371">
    <property type="entry name" value="ARM repeat"/>
    <property type="match status" value="2"/>
</dbReference>
<dbReference type="PANTHER" id="PTHR13102">
    <property type="entry name" value="NUCLEOLAR PROTEIN 9"/>
    <property type="match status" value="1"/>
</dbReference>
<dbReference type="GO" id="GO:0005730">
    <property type="term" value="C:nucleolus"/>
    <property type="evidence" value="ECO:0007669"/>
    <property type="project" value="TreeGrafter"/>
</dbReference>
<sequence>MPRGLRKRGRRHKKEVDDYSQEQGGAYDDDGTEANNCEHQDQISRPEPSWIVPAASRSNDDTLNPEAPFGFADAEVKAYFRTVDVQIRDWQKNQAGVEGEDGNVDVDPNEERRLFFLAALTEMQGKEKQLATDPDCSIIIERMAYSMDDFVRRVFMDSMAGSYEVLVKHRFGSHVCQTLFTLARDTVQREMKGIYPRIPESQDEGELRTMTSLILDICNEVLPTLPSLIMDPFGSHVIRSLLVLLCPNLVKEDQANSSLLRSKKSAAWKAKQGPMKSVFEKGKGKEVSNPSLAWSPEFHEVARKLTEVLRSALDENEVRAMAANKVASPGLQMMLEVEADQGLSNEPGSLMDRVTVGVITACSDGKAPPEASDYLNTLLRDTTSSHLLEAIVSRCPDNAFDVLWDLYFKGKLPRLAVHPVANFVVAKALERTNERQLLGACQELNDSWAKAIAASRTGVLRAAIDRAARLQTLSEEIITAVYSALDLETPEQRKNLVPCALTLLSFKDYNTRKATPTGAQKQDRANGKGKLAKDPLEPQIQGSLLLQSLLQLPEPHYQVVIDSIKTLPIEEQISLAHNSVSSRVYDILLSSSSITSKAKRAFVTSFIGHYHELADDRFGSRVADRCWDFSDTYLKEKIARSLVPHQQILAGSFYGKFFSRSLNLYLLQRNPEQWRNLQAEKKQTDSQNTTSLSTQPQVKAPLHQSDATVATETAPPPPKKKRKRQEDEIDVLFDAKLGKKVKKGTLVIEPGPVSSPEKNKEEKKADGITVDKDLRGVLGAIKSAPKGDKSKAKRK</sequence>
<feature type="region of interest" description="Disordered" evidence="6">
    <location>
        <begin position="678"/>
        <end position="729"/>
    </location>
</feature>
<dbReference type="Pfam" id="PF22493">
    <property type="entry name" value="PUF_NOP9"/>
    <property type="match status" value="1"/>
</dbReference>
<dbReference type="OrthoDB" id="392571at2759"/>
<feature type="repeat" description="Pumilio" evidence="5">
    <location>
        <begin position="605"/>
        <end position="640"/>
    </location>
</feature>
<feature type="region of interest" description="Disordered" evidence="6">
    <location>
        <begin position="744"/>
        <end position="770"/>
    </location>
</feature>
<gene>
    <name evidence="7" type="ORF">P691DRAFT_800795</name>
</gene>
<keyword evidence="2" id="KW-0677">Repeat</keyword>
<reference evidence="7" key="1">
    <citation type="submission" date="2020-11" db="EMBL/GenBank/DDBJ databases">
        <authorList>
            <consortium name="DOE Joint Genome Institute"/>
            <person name="Ahrendt S."/>
            <person name="Riley R."/>
            <person name="Andreopoulos W."/>
            <person name="Labutti K."/>
            <person name="Pangilinan J."/>
            <person name="Ruiz-Duenas F.J."/>
            <person name="Barrasa J.M."/>
            <person name="Sanchez-Garcia M."/>
            <person name="Camarero S."/>
            <person name="Miyauchi S."/>
            <person name="Serrano A."/>
            <person name="Linde D."/>
            <person name="Babiker R."/>
            <person name="Drula E."/>
            <person name="Ayuso-Fernandez I."/>
            <person name="Pacheco R."/>
            <person name="Padilla G."/>
            <person name="Ferreira P."/>
            <person name="Barriuso J."/>
            <person name="Kellner H."/>
            <person name="Castanera R."/>
            <person name="Alfaro M."/>
            <person name="Ramirez L."/>
            <person name="Pisabarro A.G."/>
            <person name="Kuo A."/>
            <person name="Tritt A."/>
            <person name="Lipzen A."/>
            <person name="He G."/>
            <person name="Yan M."/>
            <person name="Ng V."/>
            <person name="Cullen D."/>
            <person name="Martin F."/>
            <person name="Rosso M.-N."/>
            <person name="Henrissat B."/>
            <person name="Hibbett D."/>
            <person name="Martinez A.T."/>
            <person name="Grigoriev I.V."/>
        </authorList>
    </citation>
    <scope>NUCLEOTIDE SEQUENCE</scope>
    <source>
        <strain evidence="7">MF-IS2</strain>
    </source>
</reference>
<dbReference type="GO" id="GO:0030688">
    <property type="term" value="C:preribosome, small subunit precursor"/>
    <property type="evidence" value="ECO:0007669"/>
    <property type="project" value="TreeGrafter"/>
</dbReference>
<dbReference type="GO" id="GO:0003723">
    <property type="term" value="F:RNA binding"/>
    <property type="evidence" value="ECO:0007669"/>
    <property type="project" value="InterPro"/>
</dbReference>
<dbReference type="InterPro" id="IPR001313">
    <property type="entry name" value="Pumilio_RNA-bd_rpt"/>
</dbReference>
<keyword evidence="8" id="KW-1185">Reference proteome</keyword>
<protein>
    <recommendedName>
        <fullName evidence="1">Nucleolar protein 9</fullName>
    </recommendedName>
    <alternativeName>
        <fullName evidence="3 4">Pumilio domain-containing protein NOP9</fullName>
    </alternativeName>
</protein>
<evidence type="ECO:0000256" key="5">
    <source>
        <dbReference type="PROSITE-ProRule" id="PRU00317"/>
    </source>
</evidence>
<dbReference type="InterPro" id="IPR011989">
    <property type="entry name" value="ARM-like"/>
</dbReference>
<dbReference type="GO" id="GO:0030686">
    <property type="term" value="C:90S preribosome"/>
    <property type="evidence" value="ECO:0007669"/>
    <property type="project" value="TreeGrafter"/>
</dbReference>
<feature type="compositionally biased region" description="Basic and acidic residues" evidence="6">
    <location>
        <begin position="757"/>
        <end position="770"/>
    </location>
</feature>
<evidence type="ECO:0000256" key="6">
    <source>
        <dbReference type="SAM" id="MobiDB-lite"/>
    </source>
</evidence>